<protein>
    <submittedName>
        <fullName evidence="1">Uncharacterized protein</fullName>
    </submittedName>
</protein>
<sequence>MAPALSRISNGSDGSEYYPAYRLLRPNRHGITFQIPTNPALPVHATLEVRIPVDTVPTDDADPGLLVAYIVRKHNVQMNRADGTIEPLRHDKIAGYKFVLHGPVPGVAPPSLHPESFGANESLFHKPDCRTQTVLHHSSRGRCFCNIDHEFAPREVLDAYRDALRQPGRSVRLRQGSR</sequence>
<keyword evidence="2" id="KW-1185">Reference proteome</keyword>
<gene>
    <name evidence="1" type="ORF">BJ508DRAFT_418346</name>
</gene>
<evidence type="ECO:0000313" key="2">
    <source>
        <dbReference type="Proteomes" id="UP000275078"/>
    </source>
</evidence>
<accession>A0A3N4HMJ9</accession>
<evidence type="ECO:0000313" key="1">
    <source>
        <dbReference type="EMBL" id="RPA74969.1"/>
    </source>
</evidence>
<reference evidence="1 2" key="1">
    <citation type="journal article" date="2018" name="Nat. Ecol. Evol.">
        <title>Pezizomycetes genomes reveal the molecular basis of ectomycorrhizal truffle lifestyle.</title>
        <authorList>
            <person name="Murat C."/>
            <person name="Payen T."/>
            <person name="Noel B."/>
            <person name="Kuo A."/>
            <person name="Morin E."/>
            <person name="Chen J."/>
            <person name="Kohler A."/>
            <person name="Krizsan K."/>
            <person name="Balestrini R."/>
            <person name="Da Silva C."/>
            <person name="Montanini B."/>
            <person name="Hainaut M."/>
            <person name="Levati E."/>
            <person name="Barry K.W."/>
            <person name="Belfiori B."/>
            <person name="Cichocki N."/>
            <person name="Clum A."/>
            <person name="Dockter R.B."/>
            <person name="Fauchery L."/>
            <person name="Guy J."/>
            <person name="Iotti M."/>
            <person name="Le Tacon F."/>
            <person name="Lindquist E.A."/>
            <person name="Lipzen A."/>
            <person name="Malagnac F."/>
            <person name="Mello A."/>
            <person name="Molinier V."/>
            <person name="Miyauchi S."/>
            <person name="Poulain J."/>
            <person name="Riccioni C."/>
            <person name="Rubini A."/>
            <person name="Sitrit Y."/>
            <person name="Splivallo R."/>
            <person name="Traeger S."/>
            <person name="Wang M."/>
            <person name="Zifcakova L."/>
            <person name="Wipf D."/>
            <person name="Zambonelli A."/>
            <person name="Paolocci F."/>
            <person name="Nowrousian M."/>
            <person name="Ottonello S."/>
            <person name="Baldrian P."/>
            <person name="Spatafora J.W."/>
            <person name="Henrissat B."/>
            <person name="Nagy L.G."/>
            <person name="Aury J.M."/>
            <person name="Wincker P."/>
            <person name="Grigoriev I.V."/>
            <person name="Bonfante P."/>
            <person name="Martin F.M."/>
        </authorList>
    </citation>
    <scope>NUCLEOTIDE SEQUENCE [LARGE SCALE GENOMIC DNA]</scope>
    <source>
        <strain evidence="1 2">RN42</strain>
    </source>
</reference>
<dbReference type="Proteomes" id="UP000275078">
    <property type="component" value="Unassembled WGS sequence"/>
</dbReference>
<organism evidence="1 2">
    <name type="scientific">Ascobolus immersus RN42</name>
    <dbReference type="NCBI Taxonomy" id="1160509"/>
    <lineage>
        <taxon>Eukaryota</taxon>
        <taxon>Fungi</taxon>
        <taxon>Dikarya</taxon>
        <taxon>Ascomycota</taxon>
        <taxon>Pezizomycotina</taxon>
        <taxon>Pezizomycetes</taxon>
        <taxon>Pezizales</taxon>
        <taxon>Ascobolaceae</taxon>
        <taxon>Ascobolus</taxon>
    </lineage>
</organism>
<proteinExistence type="predicted"/>
<name>A0A3N4HMJ9_ASCIM</name>
<dbReference type="AlphaFoldDB" id="A0A3N4HMJ9"/>
<dbReference type="EMBL" id="ML119775">
    <property type="protein sequence ID" value="RPA74969.1"/>
    <property type="molecule type" value="Genomic_DNA"/>
</dbReference>
<dbReference type="STRING" id="1160509.A0A3N4HMJ9"/>